<dbReference type="AlphaFoldDB" id="A0AAE5BV92"/>
<name>A0AAE5BV92_9RHOB</name>
<comment type="caution">
    <text evidence="2">The sequence shown here is derived from an EMBL/GenBank/DDBJ whole genome shotgun (WGS) entry which is preliminary data.</text>
</comment>
<dbReference type="Proteomes" id="UP001193501">
    <property type="component" value="Unassembled WGS sequence"/>
</dbReference>
<protein>
    <submittedName>
        <fullName evidence="2">Uncharacterized protein</fullName>
    </submittedName>
</protein>
<keyword evidence="3" id="KW-1185">Reference proteome</keyword>
<dbReference type="RefSeq" id="WP_168775486.1">
    <property type="nucleotide sequence ID" value="NZ_JAABNR010000012.1"/>
</dbReference>
<proteinExistence type="predicted"/>
<gene>
    <name evidence="2" type="ORF">GV832_13845</name>
</gene>
<evidence type="ECO:0000313" key="2">
    <source>
        <dbReference type="EMBL" id="NBZ88671.1"/>
    </source>
</evidence>
<sequence>MRHNFEAQRRETFDTFRDMPKGPKLPDRAPVDFLFLPEEEEARYDALGKALRAKGFDVTRDDDLLVATITLAIKPEAIWEAERLATEIALGFDFYPDGWDLGVEDQA</sequence>
<organism evidence="2 3">
    <name type="scientific">Stagnihabitans tardus</name>
    <dbReference type="NCBI Taxonomy" id="2699202"/>
    <lineage>
        <taxon>Bacteria</taxon>
        <taxon>Pseudomonadati</taxon>
        <taxon>Pseudomonadota</taxon>
        <taxon>Alphaproteobacteria</taxon>
        <taxon>Rhodobacterales</taxon>
        <taxon>Paracoccaceae</taxon>
        <taxon>Stagnihabitans</taxon>
    </lineage>
</organism>
<evidence type="ECO:0000313" key="3">
    <source>
        <dbReference type="Proteomes" id="UP001193501"/>
    </source>
</evidence>
<dbReference type="InterPro" id="IPR036701">
    <property type="entry name" value="RraB-like_sf"/>
</dbReference>
<accession>A0AAE5BV92</accession>
<dbReference type="SUPFAM" id="SSF89946">
    <property type="entry name" value="Hypothetical protein VC0424"/>
    <property type="match status" value="1"/>
</dbReference>
<dbReference type="EMBL" id="JAABNR010000012">
    <property type="protein sequence ID" value="NBZ88671.1"/>
    <property type="molecule type" value="Genomic_DNA"/>
</dbReference>
<reference evidence="2" key="1">
    <citation type="submission" date="2020-01" db="EMBL/GenBank/DDBJ databases">
        <authorList>
            <person name="Chen W.-M."/>
        </authorList>
    </citation>
    <scope>NUCLEOTIDE SEQUENCE</scope>
    <source>
        <strain evidence="2">CYK-10</strain>
    </source>
</reference>
<evidence type="ECO:0000256" key="1">
    <source>
        <dbReference type="SAM" id="MobiDB-lite"/>
    </source>
</evidence>
<feature type="region of interest" description="Disordered" evidence="1">
    <location>
        <begin position="1"/>
        <end position="24"/>
    </location>
</feature>